<dbReference type="AlphaFoldDB" id="A0AAW8B4E9"/>
<name>A0AAW8B4E9_9GAMM</name>
<feature type="transmembrane region" description="Helical" evidence="6">
    <location>
        <begin position="35"/>
        <end position="53"/>
    </location>
</feature>
<dbReference type="RefSeq" id="WP_305170336.1">
    <property type="nucleotide sequence ID" value="NZ_JAUUUU010000003.1"/>
</dbReference>
<proteinExistence type="predicted"/>
<evidence type="ECO:0000256" key="1">
    <source>
        <dbReference type="ARBA" id="ARBA00004651"/>
    </source>
</evidence>
<comment type="subcellular location">
    <subcellularLocation>
        <location evidence="1">Cell membrane</location>
        <topology evidence="1">Multi-pass membrane protein</topology>
    </subcellularLocation>
</comment>
<reference evidence="7" key="2">
    <citation type="submission" date="2023-08" db="EMBL/GenBank/DDBJ databases">
        <authorList>
            <person name="Luo J."/>
        </authorList>
    </citation>
    <scope>NUCLEOTIDE SEQUENCE</scope>
    <source>
        <strain evidence="7">DSM 25064</strain>
    </source>
</reference>
<evidence type="ECO:0000313" key="7">
    <source>
        <dbReference type="EMBL" id="MDP1520762.1"/>
    </source>
</evidence>
<comment type="caution">
    <text evidence="7">The sequence shown here is derived from an EMBL/GenBank/DDBJ whole genome shotgun (WGS) entry which is preliminary data.</text>
</comment>
<organism evidence="7 8">
    <name type="scientific">Porticoccus litoralis</name>
    <dbReference type="NCBI Taxonomy" id="434086"/>
    <lineage>
        <taxon>Bacteria</taxon>
        <taxon>Pseudomonadati</taxon>
        <taxon>Pseudomonadota</taxon>
        <taxon>Gammaproteobacteria</taxon>
        <taxon>Cellvibrionales</taxon>
        <taxon>Porticoccaceae</taxon>
        <taxon>Porticoccus</taxon>
    </lineage>
</organism>
<keyword evidence="2" id="KW-1003">Cell membrane</keyword>
<evidence type="ECO:0000256" key="3">
    <source>
        <dbReference type="ARBA" id="ARBA00022692"/>
    </source>
</evidence>
<dbReference type="InterPro" id="IPR005598">
    <property type="entry name" value="ATP_synth_I"/>
</dbReference>
<keyword evidence="4 6" id="KW-1133">Transmembrane helix</keyword>
<reference evidence="7" key="1">
    <citation type="journal article" date="2010" name="Int. J. Syst. Evol. Microbiol.">
        <title>Porticoccus litoralis gen. nov., sp. nov., a gammaproteobacterium isolated from the Yellow Sea.</title>
        <authorList>
            <person name="Oh H.M."/>
            <person name="Kim H."/>
            <person name="Kim K.M."/>
            <person name="Min G.S."/>
            <person name="Cho J.C."/>
        </authorList>
    </citation>
    <scope>NUCLEOTIDE SEQUENCE</scope>
    <source>
        <strain evidence="7">DSM 25064</strain>
    </source>
</reference>
<dbReference type="GO" id="GO:0005886">
    <property type="term" value="C:plasma membrane"/>
    <property type="evidence" value="ECO:0007669"/>
    <property type="project" value="UniProtKB-SubCell"/>
</dbReference>
<evidence type="ECO:0000256" key="2">
    <source>
        <dbReference type="ARBA" id="ARBA00022475"/>
    </source>
</evidence>
<evidence type="ECO:0000313" key="8">
    <source>
        <dbReference type="Proteomes" id="UP001178354"/>
    </source>
</evidence>
<evidence type="ECO:0000256" key="4">
    <source>
        <dbReference type="ARBA" id="ARBA00022989"/>
    </source>
</evidence>
<evidence type="ECO:0000256" key="6">
    <source>
        <dbReference type="SAM" id="Phobius"/>
    </source>
</evidence>
<feature type="transmembrane region" description="Helical" evidence="6">
    <location>
        <begin position="12"/>
        <end position="29"/>
    </location>
</feature>
<dbReference type="Proteomes" id="UP001178354">
    <property type="component" value="Unassembled WGS sequence"/>
</dbReference>
<keyword evidence="3 6" id="KW-0812">Transmembrane</keyword>
<evidence type="ECO:0000256" key="5">
    <source>
        <dbReference type="ARBA" id="ARBA00023136"/>
    </source>
</evidence>
<keyword evidence="5 6" id="KW-0472">Membrane</keyword>
<dbReference type="Pfam" id="PF03899">
    <property type="entry name" value="ATP-synt_I"/>
    <property type="match status" value="1"/>
</dbReference>
<gene>
    <name evidence="7" type="ORF">Q8A57_07275</name>
</gene>
<sequence>MKATIKVPPVGRVALIELAILMVATLITLPIDVTLSSSLMIGGIIYVLPHAYFTRWAFRYQGARQAPKILRAIYWGETGKLLLTLVLFGLTFKYVEELNLPALFLGYGAMVIVQWFYAAKALNANR</sequence>
<protein>
    <submittedName>
        <fullName evidence="7">ATP synthase subunit I</fullName>
    </submittedName>
</protein>
<accession>A0AAW8B4E9</accession>
<feature type="transmembrane region" description="Helical" evidence="6">
    <location>
        <begin position="98"/>
        <end position="118"/>
    </location>
</feature>
<feature type="transmembrane region" description="Helical" evidence="6">
    <location>
        <begin position="73"/>
        <end position="92"/>
    </location>
</feature>
<keyword evidence="8" id="KW-1185">Reference proteome</keyword>
<dbReference type="EMBL" id="JAUUUU010000003">
    <property type="protein sequence ID" value="MDP1520762.1"/>
    <property type="molecule type" value="Genomic_DNA"/>
</dbReference>